<keyword evidence="4" id="KW-0539">Nucleus</keyword>
<dbReference type="PANTHER" id="PTHR11096">
    <property type="entry name" value="RNA 3' TERMINAL PHOSPHATE CYCLASE"/>
    <property type="match status" value="1"/>
</dbReference>
<dbReference type="InterPro" id="IPR020719">
    <property type="entry name" value="RNA3'_term_phos_cycl-like_CS"/>
</dbReference>
<evidence type="ECO:0000313" key="9">
    <source>
        <dbReference type="Proteomes" id="UP000054845"/>
    </source>
</evidence>
<dbReference type="InterPro" id="IPR000228">
    <property type="entry name" value="RNA3'_term_phos_cyc"/>
</dbReference>
<feature type="domain" description="RNA 3'-terminal phosphate cyclase insert" evidence="7">
    <location>
        <begin position="200"/>
        <end position="298"/>
    </location>
</feature>
<protein>
    <submittedName>
        <fullName evidence="8">RNA 3'-terminal phosphate cyclase</fullName>
    </submittedName>
</protein>
<reference evidence="9" key="1">
    <citation type="submission" date="2014-09" db="EMBL/GenBank/DDBJ databases">
        <authorList>
            <person name="Sharma Rahul"/>
            <person name="Thines Marco"/>
        </authorList>
    </citation>
    <scope>NUCLEOTIDE SEQUENCE [LARGE SCALE GENOMIC DNA]</scope>
</reference>
<feature type="region of interest" description="Disordered" evidence="5">
    <location>
        <begin position="357"/>
        <end position="391"/>
    </location>
</feature>
<dbReference type="GO" id="GO:0004521">
    <property type="term" value="F:RNA endonuclease activity"/>
    <property type="evidence" value="ECO:0007669"/>
    <property type="project" value="TreeGrafter"/>
</dbReference>
<dbReference type="InterPro" id="IPR036553">
    <property type="entry name" value="RPTC_insert"/>
</dbReference>
<dbReference type="EMBL" id="CCYA01000318">
    <property type="protein sequence ID" value="CEH16547.1"/>
    <property type="molecule type" value="Genomic_DNA"/>
</dbReference>
<evidence type="ECO:0000256" key="4">
    <source>
        <dbReference type="ARBA" id="ARBA00023242"/>
    </source>
</evidence>
<evidence type="ECO:0000259" key="7">
    <source>
        <dbReference type="Pfam" id="PF05189"/>
    </source>
</evidence>
<dbReference type="GO" id="GO:0005730">
    <property type="term" value="C:nucleolus"/>
    <property type="evidence" value="ECO:0007669"/>
    <property type="project" value="UniProtKB-SubCell"/>
</dbReference>
<dbReference type="InterPro" id="IPR037136">
    <property type="entry name" value="RNA3'_phos_cyclase_dom_sf"/>
</dbReference>
<feature type="domain" description="RNA 3'-terminal phosphate cyclase" evidence="6">
    <location>
        <begin position="17"/>
        <end position="351"/>
    </location>
</feature>
<dbReference type="InterPro" id="IPR013791">
    <property type="entry name" value="RNA3'-term_phos_cycl_insert"/>
</dbReference>
<dbReference type="Pfam" id="PF05189">
    <property type="entry name" value="RTC_insert"/>
    <property type="match status" value="1"/>
</dbReference>
<dbReference type="Proteomes" id="UP000054845">
    <property type="component" value="Unassembled WGS sequence"/>
</dbReference>
<dbReference type="PROSITE" id="PS01287">
    <property type="entry name" value="RTC"/>
    <property type="match status" value="1"/>
</dbReference>
<evidence type="ECO:0000256" key="2">
    <source>
        <dbReference type="ARBA" id="ARBA00007089"/>
    </source>
</evidence>
<keyword evidence="3" id="KW-0690">Ribosome biogenesis</keyword>
<comment type="subcellular location">
    <subcellularLocation>
        <location evidence="1">Nucleus</location>
        <location evidence="1">Nucleolus</location>
    </subcellularLocation>
</comment>
<dbReference type="PANTHER" id="PTHR11096:SF1">
    <property type="entry name" value="RNA 3'-TERMINAL PHOSPHATE CYCLASE-LIKE PROTEIN"/>
    <property type="match status" value="1"/>
</dbReference>
<dbReference type="Gene3D" id="3.30.360.20">
    <property type="entry name" value="RNA 3'-terminal phosphate cyclase, insert domain"/>
    <property type="match status" value="1"/>
</dbReference>
<proteinExistence type="inferred from homology"/>
<dbReference type="GO" id="GO:0000479">
    <property type="term" value="P:endonucleolytic cleavage of tricistronic rRNA transcript (SSU-rRNA, 5.8S rRNA, LSU-rRNA)"/>
    <property type="evidence" value="ECO:0007669"/>
    <property type="project" value="TreeGrafter"/>
</dbReference>
<comment type="similarity">
    <text evidence="2">Belongs to the RNA 3'-terminal cyclase family. Type 2 subfamily.</text>
</comment>
<dbReference type="Gene3D" id="3.65.10.20">
    <property type="entry name" value="RNA 3'-terminal phosphate cyclase domain"/>
    <property type="match status" value="1"/>
</dbReference>
<dbReference type="STRING" id="401625.A0A0P1BL98"/>
<accession>A0A0P1BL98</accession>
<dbReference type="InterPro" id="IPR013792">
    <property type="entry name" value="RNA3'P_cycl/enolpyr_Trfase_a/b"/>
</dbReference>
<organism evidence="8 9">
    <name type="scientific">Ceraceosorus bombacis</name>
    <dbReference type="NCBI Taxonomy" id="401625"/>
    <lineage>
        <taxon>Eukaryota</taxon>
        <taxon>Fungi</taxon>
        <taxon>Dikarya</taxon>
        <taxon>Basidiomycota</taxon>
        <taxon>Ustilaginomycotina</taxon>
        <taxon>Exobasidiomycetes</taxon>
        <taxon>Ceraceosorales</taxon>
        <taxon>Ceraceosoraceae</taxon>
        <taxon>Ceraceosorus</taxon>
    </lineage>
</organism>
<dbReference type="NCBIfam" id="TIGR03400">
    <property type="entry name" value="18S_RNA_Rcl1p"/>
    <property type="match status" value="1"/>
</dbReference>
<name>A0A0P1BL98_9BASI</name>
<evidence type="ECO:0000256" key="3">
    <source>
        <dbReference type="ARBA" id="ARBA00022517"/>
    </source>
</evidence>
<dbReference type="Pfam" id="PF01137">
    <property type="entry name" value="RTC"/>
    <property type="match status" value="1"/>
</dbReference>
<evidence type="ECO:0000313" key="8">
    <source>
        <dbReference type="EMBL" id="CEH16547.1"/>
    </source>
</evidence>
<evidence type="ECO:0000256" key="1">
    <source>
        <dbReference type="ARBA" id="ARBA00004604"/>
    </source>
</evidence>
<evidence type="ECO:0000256" key="5">
    <source>
        <dbReference type="SAM" id="MobiDB-lite"/>
    </source>
</evidence>
<dbReference type="InterPro" id="IPR016443">
    <property type="entry name" value="RNA3'_term_phos_cyc_type_2"/>
</dbReference>
<dbReference type="AlphaFoldDB" id="A0A0P1BL98"/>
<dbReference type="InterPro" id="IPR023797">
    <property type="entry name" value="RNA3'_phos_cyclase_dom"/>
</dbReference>
<keyword evidence="9" id="KW-1185">Reference proteome</keyword>
<dbReference type="OrthoDB" id="1911237at2759"/>
<dbReference type="SUPFAM" id="SSF55205">
    <property type="entry name" value="EPT/RTPC-like"/>
    <property type="match status" value="1"/>
</dbReference>
<sequence>MPTATASTSSASTRHLRFRGHTNFRQRLILSCLTGRPVRIDAIRPDDTEPGIQDFEAGFLRLIEKMTNGTVVEIGYTGTSVSLRPGTISGGDVTHDCGVSRSVGYYLEWIAVLAPFAKKEVRLTLKGITTGTGDAGVDILRTVTLPLLSQFLPEGTAFASPLELRVISRGMAPGGGGAVQFRSPLLPTTSGLRALNFNATGRVRRIRGVASAVRVSPNMASRLVDSSRGVLGRYIPDLYIFADVFRGEEAGRSPGFALSLVSTSTTGALQCAEVLSTPGTPPEEVAEKASRSLLSEIASGGCVGRQHQAHALLLMACGPEDVSKIRLGALTPTAIQMLRDIKEFTSVVFKIASANSAGGPAVERPSKAQGQTGSDSEEEEELEEEDIQTARIQPQELILTCVGVGIRGARKAA</sequence>
<evidence type="ECO:0000259" key="6">
    <source>
        <dbReference type="Pfam" id="PF01137"/>
    </source>
</evidence>
<feature type="compositionally biased region" description="Acidic residues" evidence="5">
    <location>
        <begin position="375"/>
        <end position="387"/>
    </location>
</feature>